<sequence length="122" mass="13602">MSKTLLAKAFANTTDTDASYCFISDLAAQLDNISPRLSKSIITAIERAEGVRLTHALIDKITYNSLHNTLSFVFDIDNPLSDQDLEELVIEVPREALKNVKLPQIKNVLTAQIFEGAYQFKS</sequence>
<evidence type="ECO:0000313" key="2">
    <source>
        <dbReference type="Proteomes" id="UP000015451"/>
    </source>
</evidence>
<proteinExistence type="predicted"/>
<dbReference type="Proteomes" id="UP000015451">
    <property type="component" value="Unassembled WGS sequence"/>
</dbReference>
<dbReference type="EMBL" id="AUSL01000008">
    <property type="protein sequence ID" value="EPZ69969.1"/>
    <property type="molecule type" value="Genomic_DNA"/>
</dbReference>
<accession>A0AAV3JS41</accession>
<name>A0AAV3JS41_HELPX</name>
<evidence type="ECO:0000313" key="1">
    <source>
        <dbReference type="EMBL" id="EPZ69969.1"/>
    </source>
</evidence>
<protein>
    <submittedName>
        <fullName evidence="1">Uncharacterized protein</fullName>
    </submittedName>
</protein>
<dbReference type="AlphaFoldDB" id="A0AAV3JS41"/>
<comment type="caution">
    <text evidence="1">The sequence shown here is derived from an EMBL/GenBank/DDBJ whole genome shotgun (WGS) entry which is preliminary data.</text>
</comment>
<reference evidence="1 2" key="1">
    <citation type="journal article" date="2013" name="Genome Announc.">
        <title>Multiple genome sequences of Helicobacter pylori strains of diverse disease and antibiotic resistance backgrounds from Malaysia.</title>
        <authorList>
            <person name="Rehvathy V."/>
            <person name="Tan M.H."/>
            <person name="Gunaletchumy S.P."/>
            <person name="Teh X."/>
            <person name="Wang S."/>
            <person name="Baybayan P."/>
            <person name="Singh S."/>
            <person name="Ashby M."/>
            <person name="Kaakoush N.O."/>
            <person name="Mitchell H.M."/>
            <person name="Croft L.J."/>
            <person name="Goh K.L."/>
            <person name="Loke M.F."/>
            <person name="Vadivelu J."/>
        </authorList>
    </citation>
    <scope>NUCLEOTIDE SEQUENCE [LARGE SCALE GENOMIC DNA]</scope>
    <source>
        <strain evidence="1 2">UM038</strain>
    </source>
</reference>
<organism evidence="1 2">
    <name type="scientific">Helicobacter pylori UM038</name>
    <dbReference type="NCBI Taxonomy" id="1352343"/>
    <lineage>
        <taxon>Bacteria</taxon>
        <taxon>Pseudomonadati</taxon>
        <taxon>Campylobacterota</taxon>
        <taxon>Epsilonproteobacteria</taxon>
        <taxon>Campylobacterales</taxon>
        <taxon>Helicobacteraceae</taxon>
        <taxon>Helicobacter</taxon>
    </lineage>
</organism>
<gene>
    <name evidence="1" type="ORF">N199_05575</name>
</gene>